<dbReference type="PROSITE" id="PS50943">
    <property type="entry name" value="HTH_CROC1"/>
    <property type="match status" value="1"/>
</dbReference>
<dbReference type="CDD" id="cd00093">
    <property type="entry name" value="HTH_XRE"/>
    <property type="match status" value="1"/>
</dbReference>
<feature type="domain" description="HTH cro/C1-type" evidence="2">
    <location>
        <begin position="7"/>
        <end position="60"/>
    </location>
</feature>
<dbReference type="SMART" id="SM00530">
    <property type="entry name" value="HTH_XRE"/>
    <property type="match status" value="1"/>
</dbReference>
<comment type="caution">
    <text evidence="3">The sequence shown here is derived from an EMBL/GenBank/DDBJ whole genome shotgun (WGS) entry which is preliminary data.</text>
</comment>
<organism evidence="3 4">
    <name type="scientific">Halomonas urumqiensis</name>
    <dbReference type="NCBI Taxonomy" id="1684789"/>
    <lineage>
        <taxon>Bacteria</taxon>
        <taxon>Pseudomonadati</taxon>
        <taxon>Pseudomonadota</taxon>
        <taxon>Gammaproteobacteria</taxon>
        <taxon>Oceanospirillales</taxon>
        <taxon>Halomonadaceae</taxon>
        <taxon>Halomonas</taxon>
    </lineage>
</organism>
<protein>
    <submittedName>
        <fullName evidence="3">Transcriptional regulator</fullName>
    </submittedName>
</protein>
<evidence type="ECO:0000259" key="2">
    <source>
        <dbReference type="PROSITE" id="PS50943"/>
    </source>
</evidence>
<proteinExistence type="predicted"/>
<dbReference type="InterPro" id="IPR001387">
    <property type="entry name" value="Cro/C1-type_HTH"/>
</dbReference>
<name>A0A2N7UMP8_9GAMM</name>
<evidence type="ECO:0000256" key="1">
    <source>
        <dbReference type="SAM" id="MobiDB-lite"/>
    </source>
</evidence>
<dbReference type="InterPro" id="IPR010982">
    <property type="entry name" value="Lambda_DNA-bd_dom_sf"/>
</dbReference>
<dbReference type="Pfam" id="PF13560">
    <property type="entry name" value="HTH_31"/>
    <property type="match status" value="1"/>
</dbReference>
<dbReference type="EMBL" id="PNRG01000008">
    <property type="protein sequence ID" value="PMR81682.1"/>
    <property type="molecule type" value="Genomic_DNA"/>
</dbReference>
<dbReference type="GO" id="GO:0003677">
    <property type="term" value="F:DNA binding"/>
    <property type="evidence" value="ECO:0007669"/>
    <property type="project" value="InterPro"/>
</dbReference>
<reference evidence="3 4" key="1">
    <citation type="submission" date="2018-01" db="EMBL/GenBank/DDBJ databases">
        <title>Halomonas endophytica sp. nov., isolated from storage liquid in the stems of Populus euphratica.</title>
        <authorList>
            <person name="Chen C."/>
        </authorList>
    </citation>
    <scope>NUCLEOTIDE SEQUENCE [LARGE SCALE GENOMIC DNA]</scope>
    <source>
        <strain evidence="3 4">BZ-SZ-XJ27</strain>
    </source>
</reference>
<feature type="region of interest" description="Disordered" evidence="1">
    <location>
        <begin position="81"/>
        <end position="108"/>
    </location>
</feature>
<gene>
    <name evidence="3" type="ORF">C1H70_04615</name>
</gene>
<evidence type="ECO:0000313" key="4">
    <source>
        <dbReference type="Proteomes" id="UP000235547"/>
    </source>
</evidence>
<dbReference type="RefSeq" id="WP_102587165.1">
    <property type="nucleotide sequence ID" value="NZ_BNAE01000003.1"/>
</dbReference>
<keyword evidence="4" id="KW-1185">Reference proteome</keyword>
<dbReference type="Proteomes" id="UP000235547">
    <property type="component" value="Unassembled WGS sequence"/>
</dbReference>
<evidence type="ECO:0000313" key="3">
    <source>
        <dbReference type="EMBL" id="PMR81682.1"/>
    </source>
</evidence>
<accession>A0A2N7UMP8</accession>
<dbReference type="Gene3D" id="1.10.260.40">
    <property type="entry name" value="lambda repressor-like DNA-binding domains"/>
    <property type="match status" value="1"/>
</dbReference>
<dbReference type="SUPFAM" id="SSF47413">
    <property type="entry name" value="lambda repressor-like DNA-binding domains"/>
    <property type="match status" value="1"/>
</dbReference>
<dbReference type="AlphaFoldDB" id="A0A2N7UMP8"/>
<dbReference type="OrthoDB" id="9801039at2"/>
<sequence>MSLHDQFRQRRHGLNLTQQDIASRTGMVRQQYQRLEGGGNPRLDSLELAADGLNAKLMLIPIEKWHAVQALLRGEADEATGFDVDPWKGLLGDDDRDQENGGEGRNGQ</sequence>